<dbReference type="InterPro" id="IPR051211">
    <property type="entry name" value="PG_lysyltransferase"/>
</dbReference>
<evidence type="ECO:0000256" key="5">
    <source>
        <dbReference type="ARBA" id="ARBA00023136"/>
    </source>
</evidence>
<evidence type="ECO:0000256" key="3">
    <source>
        <dbReference type="ARBA" id="ARBA00022692"/>
    </source>
</evidence>
<dbReference type="PANTHER" id="PTHR34697">
    <property type="entry name" value="PHOSPHATIDYLGLYCEROL LYSYLTRANSFERASE"/>
    <property type="match status" value="1"/>
</dbReference>
<protein>
    <submittedName>
        <fullName evidence="8">DUF2156 domain-containing protein</fullName>
    </submittedName>
</protein>
<feature type="region of interest" description="Disordered" evidence="6">
    <location>
        <begin position="24"/>
        <end position="56"/>
    </location>
</feature>
<name>A0A7T0PFU7_9CORY</name>
<keyword evidence="3" id="KW-0812">Transmembrane</keyword>
<dbReference type="EMBL" id="CP064955">
    <property type="protein sequence ID" value="QPK84270.1"/>
    <property type="molecule type" value="Genomic_DNA"/>
</dbReference>
<keyword evidence="5" id="KW-0472">Membrane</keyword>
<dbReference type="InterPro" id="IPR024320">
    <property type="entry name" value="LPG_synthase_C"/>
</dbReference>
<feature type="domain" description="Phosphatidylglycerol lysyltransferase C-terminal" evidence="7">
    <location>
        <begin position="94"/>
        <end position="387"/>
    </location>
</feature>
<evidence type="ECO:0000256" key="6">
    <source>
        <dbReference type="SAM" id="MobiDB-lite"/>
    </source>
</evidence>
<organism evidence="8 9">
    <name type="scientific">Corynebacterium qintianiae</name>
    <dbReference type="NCBI Taxonomy" id="2709392"/>
    <lineage>
        <taxon>Bacteria</taxon>
        <taxon>Bacillati</taxon>
        <taxon>Actinomycetota</taxon>
        <taxon>Actinomycetes</taxon>
        <taxon>Mycobacteriales</taxon>
        <taxon>Corynebacteriaceae</taxon>
        <taxon>Corynebacterium</taxon>
    </lineage>
</organism>
<dbReference type="Pfam" id="PF09924">
    <property type="entry name" value="LPG_synthase_C"/>
    <property type="match status" value="1"/>
</dbReference>
<evidence type="ECO:0000259" key="7">
    <source>
        <dbReference type="Pfam" id="PF09924"/>
    </source>
</evidence>
<accession>A0A7T0PFU7</accession>
<dbReference type="GO" id="GO:0005886">
    <property type="term" value="C:plasma membrane"/>
    <property type="evidence" value="ECO:0007669"/>
    <property type="project" value="UniProtKB-SubCell"/>
</dbReference>
<feature type="region of interest" description="Disordered" evidence="6">
    <location>
        <begin position="424"/>
        <end position="443"/>
    </location>
</feature>
<evidence type="ECO:0000256" key="1">
    <source>
        <dbReference type="ARBA" id="ARBA00004651"/>
    </source>
</evidence>
<feature type="compositionally biased region" description="Pro residues" evidence="6">
    <location>
        <begin position="432"/>
        <end position="443"/>
    </location>
</feature>
<evidence type="ECO:0000313" key="9">
    <source>
        <dbReference type="Proteomes" id="UP000594586"/>
    </source>
</evidence>
<keyword evidence="2" id="KW-1003">Cell membrane</keyword>
<dbReference type="KEGG" id="cqn:G7Y29_04420"/>
<evidence type="ECO:0000256" key="2">
    <source>
        <dbReference type="ARBA" id="ARBA00022475"/>
    </source>
</evidence>
<keyword evidence="9" id="KW-1185">Reference proteome</keyword>
<sequence>MARRRAGGTQKVLRACREQLPQRGRATGKSLWRGREVRGGGGRTGPKRSRLQTRGRNPDCLSRLTWAAAAILLHRALTSAPSGAAESDRERARAILTRGTGDHLAWMGLWEGNRFFFMGGDTGYVAFRVSRNVAVTLGGPVRTEESTRDEIADAFEEFAAEQGWRVAWYSVSEDFARAGFRTIHVAEESLLLTDNLEFKGKRFQNIRTARNRAAKEGVRAVWTTWADLDVEMREKIVALSEQWVADKALPEMGFTLGSVDELAVDGTMLLLAVGEDGHLHGVTSWLPVYECGELAGYTLDFMRRDTDGFRPTVEFLLAEAAAIAGAEGLKWVSLSGAPLARSGEPESLLEVLLDRAGASIEPLYGFRSLAASKYKFHPTHSGWYLAYDDELALGAIAFAVVSCYLPTMKPSDYAGVVKEFLATRQPADRGAPPSPAAAPTPHP</sequence>
<keyword evidence="4" id="KW-1133">Transmembrane helix</keyword>
<comment type="subcellular location">
    <subcellularLocation>
        <location evidence="1">Cell membrane</location>
        <topology evidence="1">Multi-pass membrane protein</topology>
    </subcellularLocation>
</comment>
<dbReference type="AlphaFoldDB" id="A0A7T0PFU7"/>
<reference evidence="8 9" key="1">
    <citation type="submission" date="2020-11" db="EMBL/GenBank/DDBJ databases">
        <title>Corynebacterium sp. MC1420.</title>
        <authorList>
            <person name="Zhou J."/>
        </authorList>
    </citation>
    <scope>NUCLEOTIDE SEQUENCE [LARGE SCALE GENOMIC DNA]</scope>
    <source>
        <strain evidence="8 9">MC1420</strain>
    </source>
</reference>
<dbReference type="GO" id="GO:0016755">
    <property type="term" value="F:aminoacyltransferase activity"/>
    <property type="evidence" value="ECO:0007669"/>
    <property type="project" value="TreeGrafter"/>
</dbReference>
<dbReference type="Proteomes" id="UP000594586">
    <property type="component" value="Chromosome"/>
</dbReference>
<gene>
    <name evidence="8" type="ORF">G7Y29_04420</name>
</gene>
<evidence type="ECO:0000313" key="8">
    <source>
        <dbReference type="EMBL" id="QPK84270.1"/>
    </source>
</evidence>
<dbReference type="GO" id="GO:0055091">
    <property type="term" value="P:phospholipid homeostasis"/>
    <property type="evidence" value="ECO:0007669"/>
    <property type="project" value="TreeGrafter"/>
</dbReference>
<evidence type="ECO:0000256" key="4">
    <source>
        <dbReference type="ARBA" id="ARBA00022989"/>
    </source>
</evidence>
<proteinExistence type="predicted"/>
<dbReference type="PANTHER" id="PTHR34697:SF2">
    <property type="entry name" value="PHOSPHATIDYLGLYCEROL LYSYLTRANSFERASE"/>
    <property type="match status" value="1"/>
</dbReference>